<organism evidence="3 4">
    <name type="scientific">Sistotremastrum niveocremeum HHB9708</name>
    <dbReference type="NCBI Taxonomy" id="1314777"/>
    <lineage>
        <taxon>Eukaryota</taxon>
        <taxon>Fungi</taxon>
        <taxon>Dikarya</taxon>
        <taxon>Basidiomycota</taxon>
        <taxon>Agaricomycotina</taxon>
        <taxon>Agaricomycetes</taxon>
        <taxon>Sistotremastrales</taxon>
        <taxon>Sistotremastraceae</taxon>
        <taxon>Sertulicium</taxon>
        <taxon>Sertulicium niveocremeum</taxon>
    </lineage>
</organism>
<keyword evidence="4" id="KW-1185">Reference proteome</keyword>
<dbReference type="EMBL" id="KV419403">
    <property type="protein sequence ID" value="KZS94835.1"/>
    <property type="molecule type" value="Genomic_DNA"/>
</dbReference>
<name>A0A164W8P9_9AGAM</name>
<keyword evidence="1" id="KW-0472">Membrane</keyword>
<evidence type="ECO:0000256" key="1">
    <source>
        <dbReference type="SAM" id="Phobius"/>
    </source>
</evidence>
<gene>
    <name evidence="3" type="ORF">SISNIDRAFT_426418</name>
</gene>
<keyword evidence="1" id="KW-0812">Transmembrane</keyword>
<dbReference type="STRING" id="1314777.A0A164W8P9"/>
<protein>
    <recommendedName>
        <fullName evidence="2">Fatty acid desaturase domain-containing protein</fullName>
    </recommendedName>
</protein>
<dbReference type="Proteomes" id="UP000076722">
    <property type="component" value="Unassembled WGS sequence"/>
</dbReference>
<proteinExistence type="predicted"/>
<dbReference type="GO" id="GO:0006629">
    <property type="term" value="P:lipid metabolic process"/>
    <property type="evidence" value="ECO:0007669"/>
    <property type="project" value="InterPro"/>
</dbReference>
<sequence>MICGIAVYIAAHMTDIANDPSVSQYLPNSYMTVIRWGLWSLYFFFQSLIFTGMWFFGHEAIHNAISRYRRVDDILGFILLSFLGTPYYSWQFSHSLHHAHRAHAEKELAFVPETRASRGIAEDQEHVDYTDHFEDAPLYTLSMLILRQFLGYPLFLLGVRTDNLSSTLVEPLLAPSSTFKNRYNGVIISDIGLLVMGCLLFQASQIYGMLDVLKYYGIPWILCNNWIVLVTYLNHTAPNIPYYRGKAWSIPRGALSTVDRDIFGGIGRFFFLNAAHFHVAHHLFPKMPWYHLPEATKHLKAFLGDGYIYSDEPTFKALWKSYTQCQFVDDEGDVVFYRNSRGETAMRVATES</sequence>
<dbReference type="AlphaFoldDB" id="A0A164W8P9"/>
<keyword evidence="1" id="KW-1133">Transmembrane helix</keyword>
<dbReference type="InterPro" id="IPR012171">
    <property type="entry name" value="Fatty_acid_desaturase"/>
</dbReference>
<feature type="transmembrane region" description="Helical" evidence="1">
    <location>
        <begin position="215"/>
        <end position="234"/>
    </location>
</feature>
<dbReference type="PANTHER" id="PTHR32100">
    <property type="entry name" value="OMEGA-6 FATTY ACID DESATURASE, CHLOROPLASTIC"/>
    <property type="match status" value="1"/>
</dbReference>
<evidence type="ECO:0000313" key="4">
    <source>
        <dbReference type="Proteomes" id="UP000076722"/>
    </source>
</evidence>
<feature type="transmembrane region" description="Helical" evidence="1">
    <location>
        <begin position="36"/>
        <end position="56"/>
    </location>
</feature>
<accession>A0A164W8P9</accession>
<evidence type="ECO:0000313" key="3">
    <source>
        <dbReference type="EMBL" id="KZS94835.1"/>
    </source>
</evidence>
<feature type="domain" description="Fatty acid desaturase" evidence="2">
    <location>
        <begin position="39"/>
        <end position="308"/>
    </location>
</feature>
<dbReference type="InterPro" id="IPR005804">
    <property type="entry name" value="FA_desaturase_dom"/>
</dbReference>
<reference evidence="3 4" key="1">
    <citation type="journal article" date="2016" name="Mol. Biol. Evol.">
        <title>Comparative Genomics of Early-Diverging Mushroom-Forming Fungi Provides Insights into the Origins of Lignocellulose Decay Capabilities.</title>
        <authorList>
            <person name="Nagy L.G."/>
            <person name="Riley R."/>
            <person name="Tritt A."/>
            <person name="Adam C."/>
            <person name="Daum C."/>
            <person name="Floudas D."/>
            <person name="Sun H."/>
            <person name="Yadav J.S."/>
            <person name="Pangilinan J."/>
            <person name="Larsson K.H."/>
            <person name="Matsuura K."/>
            <person name="Barry K."/>
            <person name="Labutti K."/>
            <person name="Kuo R."/>
            <person name="Ohm R.A."/>
            <person name="Bhattacharya S.S."/>
            <person name="Shirouzu T."/>
            <person name="Yoshinaga Y."/>
            <person name="Martin F.M."/>
            <person name="Grigoriev I.V."/>
            <person name="Hibbett D.S."/>
        </authorList>
    </citation>
    <scope>NUCLEOTIDE SEQUENCE [LARGE SCALE GENOMIC DNA]</scope>
    <source>
        <strain evidence="3 4">HHB9708</strain>
    </source>
</reference>
<feature type="transmembrane region" description="Helical" evidence="1">
    <location>
        <begin position="183"/>
        <end position="203"/>
    </location>
</feature>
<feature type="transmembrane region" description="Helical" evidence="1">
    <location>
        <begin position="68"/>
        <end position="88"/>
    </location>
</feature>
<dbReference type="Pfam" id="PF00487">
    <property type="entry name" value="FA_desaturase"/>
    <property type="match status" value="1"/>
</dbReference>
<dbReference type="GO" id="GO:0016491">
    <property type="term" value="F:oxidoreductase activity"/>
    <property type="evidence" value="ECO:0007669"/>
    <property type="project" value="InterPro"/>
</dbReference>
<evidence type="ECO:0000259" key="2">
    <source>
        <dbReference type="Pfam" id="PF00487"/>
    </source>
</evidence>